<dbReference type="OrthoDB" id="10036151at2759"/>
<evidence type="ECO:0000256" key="4">
    <source>
        <dbReference type="ARBA" id="ARBA00023136"/>
    </source>
</evidence>
<evidence type="ECO:0000313" key="9">
    <source>
        <dbReference type="Proteomes" id="UP001152795"/>
    </source>
</evidence>
<keyword evidence="9" id="KW-1185">Reference proteome</keyword>
<evidence type="ECO:0000256" key="2">
    <source>
        <dbReference type="ARBA" id="ARBA00022692"/>
    </source>
</evidence>
<dbReference type="InterPro" id="IPR030431">
    <property type="entry name" value="ENTREP1-3"/>
</dbReference>
<evidence type="ECO:0000313" key="8">
    <source>
        <dbReference type="EMBL" id="CAB4003571.1"/>
    </source>
</evidence>
<dbReference type="EMBL" id="CACRXK020004665">
    <property type="protein sequence ID" value="CAB4003571.1"/>
    <property type="molecule type" value="Genomic_DNA"/>
</dbReference>
<dbReference type="Proteomes" id="UP001152795">
    <property type="component" value="Unassembled WGS sequence"/>
</dbReference>
<sequence length="594" mass="65794">MESETAPRERKIRRGIVMLSSSQVALGAVIIGMSFTAFASTSSAKIRGSSPYWAGFMALFTGSVGFLTWKQLSIVSIGIYTFLSTACVVVSLVATVLTGDSAGFLKTLVYCTEVKFEHACQCCVTNATCTPPYKFQSVRDCSIVNGFLKDIMYSLCVANILCCIMSLTVTLVGCTLGAQYSRYSQNCAFRWSHPPLQRDYDHRYNWSPYPTDPISNLPPWAPPVYYPVPSTPRGAGHQCRRQPPTLFDSVDFPPPYTSREPSIAGRRTSQGSIGMEYALDHHRISWDRLGPSVFRFFRQGTARTVSEDSFDYIDQTGRVLGSSSGTSEGLFHHDDTHGQVVFRRALAEDIEDETLRQSQGAVSHVREMLPSSSTESDSETPHDNVFISRETCTINSDGYHGDTHLASADEQAGARRHSWTPQIRATRSSNVHSAHDEIYHAHIAPNVNPWARSMSENEAHGNDRNTTLPVAKQRSNSTPCYTAYHVTRECSSGNNVTRTTEDHGRVSAEITEASEVDNPTPSTGCPHGNRSVFRHYTESGKSTRSRPRKKRRRPRNNPGHILEHDSSGCKDVTTQASSAIDIESACTEYRETTL</sequence>
<comment type="subcellular location">
    <subcellularLocation>
        <location evidence="1">Membrane</location>
        <topology evidence="1">Multi-pass membrane protein</topology>
    </subcellularLocation>
</comment>
<dbReference type="GO" id="GO:0016020">
    <property type="term" value="C:membrane"/>
    <property type="evidence" value="ECO:0007669"/>
    <property type="project" value="UniProtKB-SubCell"/>
</dbReference>
<dbReference type="PANTHER" id="PTHR17615:SF9">
    <property type="entry name" value="PROTEIN FAM189A1"/>
    <property type="match status" value="1"/>
</dbReference>
<evidence type="ECO:0000256" key="1">
    <source>
        <dbReference type="ARBA" id="ARBA00004141"/>
    </source>
</evidence>
<comment type="similarity">
    <text evidence="5">Belongs to the ENTREP family.</text>
</comment>
<dbReference type="InterPro" id="IPR007237">
    <property type="entry name" value="CD20-like"/>
</dbReference>
<reference evidence="8" key="1">
    <citation type="submission" date="2020-04" db="EMBL/GenBank/DDBJ databases">
        <authorList>
            <person name="Alioto T."/>
            <person name="Alioto T."/>
            <person name="Gomez Garrido J."/>
        </authorList>
    </citation>
    <scope>NUCLEOTIDE SEQUENCE</scope>
    <source>
        <strain evidence="8">A484AB</strain>
    </source>
</reference>
<evidence type="ECO:0000256" key="5">
    <source>
        <dbReference type="ARBA" id="ARBA00034309"/>
    </source>
</evidence>
<dbReference type="PANTHER" id="PTHR17615">
    <property type="entry name" value="PROTEIN FAM189A"/>
    <property type="match status" value="1"/>
</dbReference>
<evidence type="ECO:0000256" key="3">
    <source>
        <dbReference type="ARBA" id="ARBA00022989"/>
    </source>
</evidence>
<feature type="transmembrane region" description="Helical" evidence="7">
    <location>
        <begin position="16"/>
        <end position="39"/>
    </location>
</feature>
<feature type="transmembrane region" description="Helical" evidence="7">
    <location>
        <begin position="51"/>
        <end position="70"/>
    </location>
</feature>
<feature type="transmembrane region" description="Helical" evidence="7">
    <location>
        <begin position="77"/>
        <end position="97"/>
    </location>
</feature>
<comment type="caution">
    <text evidence="8">The sequence shown here is derived from an EMBL/GenBank/DDBJ whole genome shotgun (WGS) entry which is preliminary data.</text>
</comment>
<dbReference type="Pfam" id="PF04103">
    <property type="entry name" value="CD20"/>
    <property type="match status" value="1"/>
</dbReference>
<evidence type="ECO:0000256" key="7">
    <source>
        <dbReference type="SAM" id="Phobius"/>
    </source>
</evidence>
<dbReference type="AlphaFoldDB" id="A0A7D9EAG2"/>
<keyword evidence="2 7" id="KW-0812">Transmembrane</keyword>
<gene>
    <name evidence="8" type="ORF">PACLA_8A002616</name>
</gene>
<feature type="region of interest" description="Disordered" evidence="6">
    <location>
        <begin position="514"/>
        <end position="571"/>
    </location>
</feature>
<organism evidence="8 9">
    <name type="scientific">Paramuricea clavata</name>
    <name type="common">Red gorgonian</name>
    <name type="synonym">Violescent sea-whip</name>
    <dbReference type="NCBI Taxonomy" id="317549"/>
    <lineage>
        <taxon>Eukaryota</taxon>
        <taxon>Metazoa</taxon>
        <taxon>Cnidaria</taxon>
        <taxon>Anthozoa</taxon>
        <taxon>Octocorallia</taxon>
        <taxon>Malacalcyonacea</taxon>
        <taxon>Plexauridae</taxon>
        <taxon>Paramuricea</taxon>
    </lineage>
</organism>
<evidence type="ECO:0000256" key="6">
    <source>
        <dbReference type="SAM" id="MobiDB-lite"/>
    </source>
</evidence>
<accession>A0A7D9EAG2</accession>
<feature type="region of interest" description="Disordered" evidence="6">
    <location>
        <begin position="353"/>
        <end position="383"/>
    </location>
</feature>
<feature type="compositionally biased region" description="Basic residues" evidence="6">
    <location>
        <begin position="543"/>
        <end position="555"/>
    </location>
</feature>
<protein>
    <submittedName>
        <fullName evidence="8">FAM189A1 isoform X1</fullName>
    </submittedName>
</protein>
<name>A0A7D9EAG2_PARCT</name>
<keyword evidence="4 7" id="KW-0472">Membrane</keyword>
<proteinExistence type="inferred from homology"/>
<keyword evidence="3 7" id="KW-1133">Transmembrane helix</keyword>
<feature type="transmembrane region" description="Helical" evidence="7">
    <location>
        <begin position="151"/>
        <end position="176"/>
    </location>
</feature>